<dbReference type="Proteomes" id="UP000225706">
    <property type="component" value="Unassembled WGS sequence"/>
</dbReference>
<evidence type="ECO:0000313" key="2">
    <source>
        <dbReference type="EMBL" id="PFX26236.1"/>
    </source>
</evidence>
<proteinExistence type="predicted"/>
<dbReference type="Pfam" id="PF01738">
    <property type="entry name" value="DLH"/>
    <property type="match status" value="1"/>
</dbReference>
<name>A0A2B4SA24_STYPI</name>
<dbReference type="PANTHER" id="PTHR46623">
    <property type="entry name" value="CARBOXYMETHYLENEBUTENOLIDASE-RELATED"/>
    <property type="match status" value="1"/>
</dbReference>
<accession>A0A2B4SA24</accession>
<evidence type="ECO:0000313" key="3">
    <source>
        <dbReference type="Proteomes" id="UP000225706"/>
    </source>
</evidence>
<dbReference type="InterPro" id="IPR029058">
    <property type="entry name" value="AB_hydrolase_fold"/>
</dbReference>
<feature type="domain" description="Dienelactone hydrolase" evidence="1">
    <location>
        <begin position="53"/>
        <end position="250"/>
    </location>
</feature>
<sequence>MLLLEELPGFLTVLINLHMRFDSTYVQKEPVNFTSQNPVGDCPGSLNGAMRDPNKCLIVVQEWWGMNEQIKQQALDIAGLGNFTTVVPDLYRGVVTENPTEAIHIVRNLNYAGAVQDIKGAAQYLLKQGCKKVGITGFCMGGALSLAAAALVPEISAAAPFYGIPDPQLANVSTIKIPVQCHFGKLDVSNTTNIIEYTKLRQQLDAGGVNYEFYEYEAGHAFTNPHSRNYNESIAKLSIGRMIDFMNKYLGGSEK</sequence>
<dbReference type="InterPro" id="IPR051049">
    <property type="entry name" value="Dienelactone_hydrolase-like"/>
</dbReference>
<gene>
    <name evidence="2" type="primary">yghX</name>
    <name evidence="2" type="ORF">AWC38_SpisGene9104</name>
</gene>
<dbReference type="OrthoDB" id="17560at2759"/>
<organism evidence="2 3">
    <name type="scientific">Stylophora pistillata</name>
    <name type="common">Smooth cauliflower coral</name>
    <dbReference type="NCBI Taxonomy" id="50429"/>
    <lineage>
        <taxon>Eukaryota</taxon>
        <taxon>Metazoa</taxon>
        <taxon>Cnidaria</taxon>
        <taxon>Anthozoa</taxon>
        <taxon>Hexacorallia</taxon>
        <taxon>Scleractinia</taxon>
        <taxon>Astrocoeniina</taxon>
        <taxon>Pocilloporidae</taxon>
        <taxon>Stylophora</taxon>
    </lineage>
</organism>
<dbReference type="STRING" id="50429.A0A2B4SA24"/>
<dbReference type="SUPFAM" id="SSF53474">
    <property type="entry name" value="alpha/beta-Hydrolases"/>
    <property type="match status" value="1"/>
</dbReference>
<keyword evidence="3" id="KW-1185">Reference proteome</keyword>
<dbReference type="Gene3D" id="3.40.50.1820">
    <property type="entry name" value="alpha/beta hydrolase"/>
    <property type="match status" value="1"/>
</dbReference>
<dbReference type="GO" id="GO:0016787">
    <property type="term" value="F:hydrolase activity"/>
    <property type="evidence" value="ECO:0007669"/>
    <property type="project" value="InterPro"/>
</dbReference>
<evidence type="ECO:0000259" key="1">
    <source>
        <dbReference type="Pfam" id="PF01738"/>
    </source>
</evidence>
<dbReference type="AlphaFoldDB" id="A0A2B4SA24"/>
<dbReference type="EMBL" id="LSMT01000131">
    <property type="protein sequence ID" value="PFX26236.1"/>
    <property type="molecule type" value="Genomic_DNA"/>
</dbReference>
<comment type="caution">
    <text evidence="2">The sequence shown here is derived from an EMBL/GenBank/DDBJ whole genome shotgun (WGS) entry which is preliminary data.</text>
</comment>
<dbReference type="PANTHER" id="PTHR46623:SF6">
    <property type="entry name" value="ALPHA_BETA-HYDROLASES SUPERFAMILY PROTEIN"/>
    <property type="match status" value="1"/>
</dbReference>
<dbReference type="InterPro" id="IPR002925">
    <property type="entry name" value="Dienelactn_hydro"/>
</dbReference>
<reference evidence="3" key="1">
    <citation type="journal article" date="2017" name="bioRxiv">
        <title>Comparative analysis of the genomes of Stylophora pistillata and Acropora digitifera provides evidence for extensive differences between species of corals.</title>
        <authorList>
            <person name="Voolstra C.R."/>
            <person name="Li Y."/>
            <person name="Liew Y.J."/>
            <person name="Baumgarten S."/>
            <person name="Zoccola D."/>
            <person name="Flot J.-F."/>
            <person name="Tambutte S."/>
            <person name="Allemand D."/>
            <person name="Aranda M."/>
        </authorList>
    </citation>
    <scope>NUCLEOTIDE SEQUENCE [LARGE SCALE GENOMIC DNA]</scope>
</reference>
<protein>
    <recommendedName>
        <fullName evidence="1">Dienelactone hydrolase domain-containing protein</fullName>
    </recommendedName>
</protein>